<dbReference type="RefSeq" id="WP_354642093.1">
    <property type="nucleotide sequence ID" value="NZ_CP159872.1"/>
</dbReference>
<sequence>MALATGLAACGTVKQLSAAEKVSEGFEKLGASKTFKAEFSVAATPDQLVEFGKAIDDPIKREDAEKLAGLTLSVSVSADKPLKDVESFKKQSQGSGDASALNQKDVDLSYVLAAKNGKTYVDLRIVKGKLYLKGDARGLAQLAGENPSEIDAFAASVPAEAKFVKDVLDGKWVSLDTELMNELAKESGGQTGKAGKAGASAQPSLDPKTAESLGQSLADVFSKNLSFEDKGKQDGADVVRISAPARGLADGVLKALKPFAKDLPQLGKIPDSVPADVPDKNVGADVMISGGTVSAITVDLAQFAKKAGPDVHFPVKVAFGKDAAAIEAPTGATTVTKQDLTGLIGLAMSTAGGISPAGAGAGAGKVGGPGTAATPLTAAQLQELAALGLGADEANSLNKAGLSFEELKELAS</sequence>
<dbReference type="AlphaFoldDB" id="A0AAU8K107"/>
<dbReference type="KEGG" id="kcm:ABWK59_20680"/>
<reference evidence="2" key="1">
    <citation type="submission" date="2024-06" db="EMBL/GenBank/DDBJ databases">
        <title>The genome sequences of Kitasatospora sp. strain HUAS MG31.</title>
        <authorList>
            <person name="Mo P."/>
        </authorList>
    </citation>
    <scope>NUCLEOTIDE SEQUENCE</scope>
    <source>
        <strain evidence="2">HUAS MG31</strain>
    </source>
</reference>
<proteinExistence type="predicted"/>
<feature type="region of interest" description="Disordered" evidence="1">
    <location>
        <begin position="186"/>
        <end position="209"/>
    </location>
</feature>
<organism evidence="2">
    <name type="scientific">Kitasatospora camelliae</name>
    <dbReference type="NCBI Taxonomy" id="3156397"/>
    <lineage>
        <taxon>Bacteria</taxon>
        <taxon>Bacillati</taxon>
        <taxon>Actinomycetota</taxon>
        <taxon>Actinomycetes</taxon>
        <taxon>Kitasatosporales</taxon>
        <taxon>Streptomycetaceae</taxon>
        <taxon>Kitasatospora</taxon>
    </lineage>
</organism>
<evidence type="ECO:0000313" key="2">
    <source>
        <dbReference type="EMBL" id="XCM81156.1"/>
    </source>
</evidence>
<accession>A0AAU8K107</accession>
<dbReference type="EMBL" id="CP159872">
    <property type="protein sequence ID" value="XCM81156.1"/>
    <property type="molecule type" value="Genomic_DNA"/>
</dbReference>
<gene>
    <name evidence="2" type="ORF">ABWK59_20680</name>
</gene>
<name>A0AAU8K107_9ACTN</name>
<evidence type="ECO:0000256" key="1">
    <source>
        <dbReference type="SAM" id="MobiDB-lite"/>
    </source>
</evidence>
<feature type="compositionally biased region" description="Low complexity" evidence="1">
    <location>
        <begin position="193"/>
        <end position="202"/>
    </location>
</feature>
<protein>
    <submittedName>
        <fullName evidence="2">Uncharacterized protein</fullName>
    </submittedName>
</protein>